<name>A0A1H4HJ94_9SPHI</name>
<dbReference type="GO" id="GO:0003677">
    <property type="term" value="F:DNA binding"/>
    <property type="evidence" value="ECO:0007669"/>
    <property type="project" value="UniProtKB-KW"/>
</dbReference>
<keyword evidence="1" id="KW-0238">DNA-binding</keyword>
<organism evidence="3 4">
    <name type="scientific">Pedobacter hartonius</name>
    <dbReference type="NCBI Taxonomy" id="425514"/>
    <lineage>
        <taxon>Bacteria</taxon>
        <taxon>Pseudomonadati</taxon>
        <taxon>Bacteroidota</taxon>
        <taxon>Sphingobacteriia</taxon>
        <taxon>Sphingobacteriales</taxon>
        <taxon>Sphingobacteriaceae</taxon>
        <taxon>Pedobacter</taxon>
    </lineage>
</organism>
<dbReference type="Gene3D" id="1.10.150.130">
    <property type="match status" value="1"/>
</dbReference>
<proteinExistence type="predicted"/>
<dbReference type="InterPro" id="IPR025269">
    <property type="entry name" value="SAM-like_dom"/>
</dbReference>
<evidence type="ECO:0000259" key="2">
    <source>
        <dbReference type="Pfam" id="PF13102"/>
    </source>
</evidence>
<reference evidence="3 4" key="1">
    <citation type="submission" date="2016-10" db="EMBL/GenBank/DDBJ databases">
        <authorList>
            <person name="de Groot N.N."/>
        </authorList>
    </citation>
    <scope>NUCLEOTIDE SEQUENCE [LARGE SCALE GENOMIC DNA]</scope>
    <source>
        <strain evidence="3 4">DSM 19033</strain>
    </source>
</reference>
<dbReference type="EMBL" id="FNRA01000020">
    <property type="protein sequence ID" value="SEB21500.1"/>
    <property type="molecule type" value="Genomic_DNA"/>
</dbReference>
<dbReference type="Pfam" id="PF13102">
    <property type="entry name" value="Phage_int_SAM_5"/>
    <property type="match status" value="1"/>
</dbReference>
<dbReference type="InterPro" id="IPR010998">
    <property type="entry name" value="Integrase_recombinase_N"/>
</dbReference>
<sequence>MKVGVTASHILLCREDVEITADTVKCHYLGKDEKMHTICEAIKLHNDNMRQLVGKDDYAEGTLRRFEVLERHVKDYLSFKYQKSDLNIRHIDHEFIDGFDFYLHTSRDNGTNTASKHLKNLGKIVRICLKNKWIISDPFFGYKLKTKIVHREYLTKEELQRIADKRFTTNRLTQVRDFFLFSCYTGLSYADVQKLKLSDIGAGVDGKNGCSAIGKRLEHG</sequence>
<dbReference type="RefSeq" id="WP_394332045.1">
    <property type="nucleotide sequence ID" value="NZ_FNRA01000020.1"/>
</dbReference>
<dbReference type="AlphaFoldDB" id="A0A1H4HJ94"/>
<dbReference type="SUPFAM" id="SSF56349">
    <property type="entry name" value="DNA breaking-rejoining enzymes"/>
    <property type="match status" value="1"/>
</dbReference>
<dbReference type="InterPro" id="IPR011010">
    <property type="entry name" value="DNA_brk_join_enz"/>
</dbReference>
<feature type="domain" description="Phage integrase SAM-like" evidence="2">
    <location>
        <begin position="40"/>
        <end position="140"/>
    </location>
</feature>
<keyword evidence="4" id="KW-1185">Reference proteome</keyword>
<dbReference type="Proteomes" id="UP000198850">
    <property type="component" value="Unassembled WGS sequence"/>
</dbReference>
<accession>A0A1H4HJ94</accession>
<evidence type="ECO:0000313" key="3">
    <source>
        <dbReference type="EMBL" id="SEB21500.1"/>
    </source>
</evidence>
<protein>
    <submittedName>
        <fullName evidence="3">Phage integrase SAM-like domain-containing protein</fullName>
    </submittedName>
</protein>
<evidence type="ECO:0000313" key="4">
    <source>
        <dbReference type="Proteomes" id="UP000198850"/>
    </source>
</evidence>
<gene>
    <name evidence="3" type="ORF">SAMN05443550_1208</name>
</gene>
<evidence type="ECO:0000256" key="1">
    <source>
        <dbReference type="ARBA" id="ARBA00023125"/>
    </source>
</evidence>
<dbReference type="STRING" id="425514.SAMN05443550_1208"/>